<evidence type="ECO:0000313" key="2">
    <source>
        <dbReference type="Proteomes" id="UP001627154"/>
    </source>
</evidence>
<dbReference type="EMBL" id="JBJJXI010000143">
    <property type="protein sequence ID" value="KAL3386857.1"/>
    <property type="molecule type" value="Genomic_DNA"/>
</dbReference>
<evidence type="ECO:0000313" key="1">
    <source>
        <dbReference type="EMBL" id="KAL3386857.1"/>
    </source>
</evidence>
<organism evidence="1 2">
    <name type="scientific">Trichogramma kaykai</name>
    <dbReference type="NCBI Taxonomy" id="54128"/>
    <lineage>
        <taxon>Eukaryota</taxon>
        <taxon>Metazoa</taxon>
        <taxon>Ecdysozoa</taxon>
        <taxon>Arthropoda</taxon>
        <taxon>Hexapoda</taxon>
        <taxon>Insecta</taxon>
        <taxon>Pterygota</taxon>
        <taxon>Neoptera</taxon>
        <taxon>Endopterygota</taxon>
        <taxon>Hymenoptera</taxon>
        <taxon>Apocrita</taxon>
        <taxon>Proctotrupomorpha</taxon>
        <taxon>Chalcidoidea</taxon>
        <taxon>Trichogrammatidae</taxon>
        <taxon>Trichogramma</taxon>
    </lineage>
</organism>
<proteinExistence type="predicted"/>
<dbReference type="Proteomes" id="UP001627154">
    <property type="component" value="Unassembled WGS sequence"/>
</dbReference>
<reference evidence="1 2" key="1">
    <citation type="journal article" date="2024" name="bioRxiv">
        <title>A reference genome for Trichogramma kaykai: A tiny desert-dwelling parasitoid wasp with competing sex-ratio distorters.</title>
        <authorList>
            <person name="Culotta J."/>
            <person name="Lindsey A.R."/>
        </authorList>
    </citation>
    <scope>NUCLEOTIDE SEQUENCE [LARGE SCALE GENOMIC DNA]</scope>
    <source>
        <strain evidence="1 2">KSX58</strain>
    </source>
</reference>
<keyword evidence="2" id="KW-1185">Reference proteome</keyword>
<comment type="caution">
    <text evidence="1">The sequence shown here is derived from an EMBL/GenBank/DDBJ whole genome shotgun (WGS) entry which is preliminary data.</text>
</comment>
<gene>
    <name evidence="1" type="ORF">TKK_017781</name>
</gene>
<protein>
    <submittedName>
        <fullName evidence="1">Uncharacterized protein</fullName>
    </submittedName>
</protein>
<dbReference type="AlphaFoldDB" id="A0ABD2W184"/>
<sequence>MTTLGLKLTPTLSWGPQVNRVCASVHYTLYTLRYYRHALLRTLRKRLIESMVFATFDHGSSVFYDLNKDYAQFIRQHSYSPIKQHTIPREPPPPRAFKSLIRDYLFNLDIQDWKQRCAVENLEYEPLTLRSLLPPM</sequence>
<name>A0ABD2W184_9HYME</name>
<accession>A0ABD2W184</accession>